<name>A0A0A9GLH2_ARUDO</name>
<evidence type="ECO:0000313" key="2">
    <source>
        <dbReference type="EMBL" id="JAE24254.1"/>
    </source>
</evidence>
<accession>A0A0A9GLH2</accession>
<feature type="region of interest" description="Disordered" evidence="1">
    <location>
        <begin position="1"/>
        <end position="44"/>
    </location>
</feature>
<reference evidence="2" key="2">
    <citation type="journal article" date="2015" name="Data Brief">
        <title>Shoot transcriptome of the giant reed, Arundo donax.</title>
        <authorList>
            <person name="Barrero R.A."/>
            <person name="Guerrero F.D."/>
            <person name="Moolhuijzen P."/>
            <person name="Goolsby J.A."/>
            <person name="Tidwell J."/>
            <person name="Bellgard S.E."/>
            <person name="Bellgard M.I."/>
        </authorList>
    </citation>
    <scope>NUCLEOTIDE SEQUENCE</scope>
    <source>
        <tissue evidence="2">Shoot tissue taken approximately 20 cm above the soil surface</tissue>
    </source>
</reference>
<protein>
    <submittedName>
        <fullName evidence="2">Uncharacterized protein</fullName>
    </submittedName>
</protein>
<dbReference type="EMBL" id="GBRH01173642">
    <property type="protein sequence ID" value="JAE24254.1"/>
    <property type="molecule type" value="Transcribed_RNA"/>
</dbReference>
<sequence>MPMKGGSPVRALKTGTNTNAPTPTANTSCPRGAICSDDSKLEDF</sequence>
<dbReference type="AlphaFoldDB" id="A0A0A9GLH2"/>
<evidence type="ECO:0000256" key="1">
    <source>
        <dbReference type="SAM" id="MobiDB-lite"/>
    </source>
</evidence>
<organism evidence="2">
    <name type="scientific">Arundo donax</name>
    <name type="common">Giant reed</name>
    <name type="synonym">Donax arundinaceus</name>
    <dbReference type="NCBI Taxonomy" id="35708"/>
    <lineage>
        <taxon>Eukaryota</taxon>
        <taxon>Viridiplantae</taxon>
        <taxon>Streptophyta</taxon>
        <taxon>Embryophyta</taxon>
        <taxon>Tracheophyta</taxon>
        <taxon>Spermatophyta</taxon>
        <taxon>Magnoliopsida</taxon>
        <taxon>Liliopsida</taxon>
        <taxon>Poales</taxon>
        <taxon>Poaceae</taxon>
        <taxon>PACMAD clade</taxon>
        <taxon>Arundinoideae</taxon>
        <taxon>Arundineae</taxon>
        <taxon>Arundo</taxon>
    </lineage>
</organism>
<reference evidence="2" key="1">
    <citation type="submission" date="2014-09" db="EMBL/GenBank/DDBJ databases">
        <authorList>
            <person name="Magalhaes I.L.F."/>
            <person name="Oliveira U."/>
            <person name="Santos F.R."/>
            <person name="Vidigal T.H.D.A."/>
            <person name="Brescovit A.D."/>
            <person name="Santos A.J."/>
        </authorList>
    </citation>
    <scope>NUCLEOTIDE SEQUENCE</scope>
    <source>
        <tissue evidence="2">Shoot tissue taken approximately 20 cm above the soil surface</tissue>
    </source>
</reference>
<feature type="compositionally biased region" description="Low complexity" evidence="1">
    <location>
        <begin position="16"/>
        <end position="27"/>
    </location>
</feature>
<proteinExistence type="predicted"/>